<dbReference type="NCBIfam" id="TIGR01934">
    <property type="entry name" value="MenG_MenH_UbiE"/>
    <property type="match status" value="1"/>
</dbReference>
<dbReference type="KEGG" id="nta:107827425"/>
<proteinExistence type="inferred from homology"/>
<dbReference type="EC" id="2.1.1.201" evidence="6"/>
<dbReference type="Gene3D" id="3.40.50.150">
    <property type="entry name" value="Vaccinia Virus protein VP39"/>
    <property type="match status" value="1"/>
</dbReference>
<evidence type="ECO:0000256" key="4">
    <source>
        <dbReference type="ARBA" id="ARBA00022691"/>
    </source>
</evidence>
<dbReference type="SUPFAM" id="SSF53335">
    <property type="entry name" value="S-adenosyl-L-methionine-dependent methyltransferases"/>
    <property type="match status" value="1"/>
</dbReference>
<organism evidence="8">
    <name type="scientific">Nicotiana tabacum</name>
    <name type="common">Common tobacco</name>
    <dbReference type="NCBI Taxonomy" id="4097"/>
    <lineage>
        <taxon>Eukaryota</taxon>
        <taxon>Viridiplantae</taxon>
        <taxon>Streptophyta</taxon>
        <taxon>Embryophyta</taxon>
        <taxon>Tracheophyta</taxon>
        <taxon>Spermatophyta</taxon>
        <taxon>Magnoliopsida</taxon>
        <taxon>eudicotyledons</taxon>
        <taxon>Gunneridae</taxon>
        <taxon>Pentapetalae</taxon>
        <taxon>asterids</taxon>
        <taxon>lamiids</taxon>
        <taxon>Solanales</taxon>
        <taxon>Solanaceae</taxon>
        <taxon>Nicotianoideae</taxon>
        <taxon>Nicotianeae</taxon>
        <taxon>Nicotiana</taxon>
    </lineage>
</organism>
<comment type="catalytic activity">
    <reaction evidence="6">
        <text>a 2-methoxy-6-(all-trans-polyprenyl)benzene-1,4-diol + S-adenosyl-L-methionine = a 5-methoxy-2-methyl-3-(all-trans-polyprenyl)benzene-1,4-diol + S-adenosyl-L-homocysteine + H(+)</text>
        <dbReference type="Rhea" id="RHEA:28286"/>
        <dbReference type="Rhea" id="RHEA-COMP:10858"/>
        <dbReference type="Rhea" id="RHEA-COMP:10859"/>
        <dbReference type="ChEBI" id="CHEBI:15378"/>
        <dbReference type="ChEBI" id="CHEBI:57856"/>
        <dbReference type="ChEBI" id="CHEBI:59789"/>
        <dbReference type="ChEBI" id="CHEBI:84166"/>
        <dbReference type="ChEBI" id="CHEBI:84167"/>
        <dbReference type="EC" id="2.1.1.201"/>
    </reaction>
</comment>
<comment type="function">
    <text evidence="6">Methyltransferase required for the conversion of 2-polyprenyl-6-methoxy-1,4-benzoquinol (DDMQH2) to 2-polyprenyl-3-methyl-6-methoxy-1,4-benzoquinol (DMQH2).</text>
</comment>
<dbReference type="PaxDb" id="4097-A0A1S4D9J9"/>
<dbReference type="SMR" id="A0A1S4D9J9"/>
<dbReference type="InterPro" id="IPR029063">
    <property type="entry name" value="SAM-dependent_MTases_sf"/>
</dbReference>
<comment type="similarity">
    <text evidence="6">Belongs to the class I-like SAM-binding methyltransferase superfamily. MenG/UbiE family.</text>
</comment>
<keyword evidence="6" id="KW-0496">Mitochondrion</keyword>
<sequence>MATLVRSVARSLRRKNLSSMYCPASTLHSHATSFGFKEVPEEEKSKMVGNVFTSVASNYDLMNDLMSCGLHRLWKDRLVSKLNPFPGMKHLDVAGGTGDVAFRILENIKNVKRRAMQDALDDDLIEDTRIYVCDINANMLGVGKKRAEERGFGREKSLVWVEGDAEALSFEDNSMDGYTIAFGIRNVTHIEKVIAEAYRVLKRGGRFLCLELSHVEIPVYKDLYDAYSFSVIPAVGELVTGDRESYQYLVESIRRFPRQEVFAKMIAEAGFQKVEYENLVGGVVAIHSGFKFESRSQI</sequence>
<comment type="caution">
    <text evidence="6">Lacks conserved residue(s) required for the propagation of feature annotation.</text>
</comment>
<evidence type="ECO:0000256" key="1">
    <source>
        <dbReference type="ARBA" id="ARBA00022603"/>
    </source>
</evidence>
<reference key="1">
    <citation type="journal article" date="2014" name="Nat. Commun.">
        <title>The tobacco genome sequence and its comparison with those of tomato and potato.</title>
        <authorList>
            <person name="Sierro N."/>
            <person name="Battey J.N."/>
            <person name="Ouadi S."/>
            <person name="Bakaher N."/>
            <person name="Bovet L."/>
            <person name="Willig A."/>
            <person name="Goepfert S."/>
            <person name="Peitsch M.C."/>
            <person name="Ivanov N.V."/>
        </authorList>
    </citation>
    <scope>NUCLEOTIDE SEQUENCE [LARGE SCALE GENOMIC DNA]</scope>
    <source>
        <strain>cv. TN90</strain>
    </source>
</reference>
<keyword evidence="1 6" id="KW-0489">Methyltransferase</keyword>
<keyword evidence="2 6" id="KW-0808">Transferase</keyword>
<dbReference type="AlphaFoldDB" id="A0A1S4D9J9"/>
<dbReference type="GO" id="GO:0008425">
    <property type="term" value="F:2-methoxy-6-polyprenyl-1,4-benzoquinol methyltransferase activity"/>
    <property type="evidence" value="ECO:0000318"/>
    <property type="project" value="GO_Central"/>
</dbReference>
<comment type="subcellular location">
    <subcellularLocation>
        <location evidence="6">Mitochondrion inner membrane</location>
        <topology evidence="6">Peripheral membrane protein</topology>
        <orientation evidence="6">Matrix side</orientation>
    </subcellularLocation>
</comment>
<keyword evidence="3 6" id="KW-0831">Ubiquinone biosynthesis</keyword>
<evidence type="ECO:0000256" key="3">
    <source>
        <dbReference type="ARBA" id="ARBA00022688"/>
    </source>
</evidence>
<dbReference type="HAMAP" id="MF_01813">
    <property type="entry name" value="MenG_UbiE_methyltr"/>
    <property type="match status" value="1"/>
</dbReference>
<reference evidence="8 9" key="2">
    <citation type="submission" date="2025-04" db="UniProtKB">
        <authorList>
            <consortium name="RefSeq"/>
        </authorList>
    </citation>
    <scope>IDENTIFICATION</scope>
</reference>
<dbReference type="Proteomes" id="UP000790787">
    <property type="component" value="Chromosome 7"/>
</dbReference>
<dbReference type="OMA" id="MPIMARI"/>
<dbReference type="RefSeq" id="XP_016510066.1">
    <property type="nucleotide sequence ID" value="XM_016654580.1"/>
</dbReference>
<accession>A0A1S4D9J9</accession>
<keyword evidence="6" id="KW-0472">Membrane</keyword>
<dbReference type="GO" id="GO:0006744">
    <property type="term" value="P:ubiquinone biosynthetic process"/>
    <property type="evidence" value="ECO:0000318"/>
    <property type="project" value="GO_Central"/>
</dbReference>
<feature type="binding site" evidence="6">
    <location>
        <position position="97"/>
    </location>
    <ligand>
        <name>S-adenosyl-L-methionine</name>
        <dbReference type="ChEBI" id="CHEBI:59789"/>
    </ligand>
</feature>
<dbReference type="Pfam" id="PF01209">
    <property type="entry name" value="Ubie_methyltran"/>
    <property type="match status" value="1"/>
</dbReference>
<dbReference type="GO" id="GO:0031314">
    <property type="term" value="C:extrinsic component of mitochondrial inner membrane"/>
    <property type="evidence" value="ECO:0007669"/>
    <property type="project" value="UniProtKB-UniRule"/>
</dbReference>
<feature type="binding site" evidence="6">
    <location>
        <begin position="164"/>
        <end position="165"/>
    </location>
    <ligand>
        <name>S-adenosyl-L-methionine</name>
        <dbReference type="ChEBI" id="CHEBI:59789"/>
    </ligand>
</feature>
<gene>
    <name evidence="8 9" type="primary">LOC107827425</name>
    <name evidence="6" type="synonym">COQ5</name>
</gene>
<feature type="binding site" evidence="6">
    <location>
        <position position="134"/>
    </location>
    <ligand>
        <name>S-adenosyl-L-methionine</name>
        <dbReference type="ChEBI" id="CHEBI:59789"/>
    </ligand>
</feature>
<dbReference type="PANTHER" id="PTHR43591">
    <property type="entry name" value="METHYLTRANSFERASE"/>
    <property type="match status" value="1"/>
</dbReference>
<evidence type="ECO:0000256" key="5">
    <source>
        <dbReference type="ARBA" id="ARBA00046387"/>
    </source>
</evidence>
<evidence type="ECO:0000313" key="7">
    <source>
        <dbReference type="Proteomes" id="UP000790787"/>
    </source>
</evidence>
<keyword evidence="7" id="KW-1185">Reference proteome</keyword>
<keyword evidence="6" id="KW-0999">Mitochondrion inner membrane</keyword>
<dbReference type="FunFam" id="3.40.50.150:FF:000064">
    <property type="entry name" value="2-methoxy-6-polyprenyl-1,4-benzoquinol methylase, mitochondrial"/>
    <property type="match status" value="1"/>
</dbReference>
<dbReference type="GO" id="GO:0032259">
    <property type="term" value="P:methylation"/>
    <property type="evidence" value="ECO:0007669"/>
    <property type="project" value="UniProtKB-KW"/>
</dbReference>
<evidence type="ECO:0000313" key="8">
    <source>
        <dbReference type="RefSeq" id="XP_016510061.1"/>
    </source>
</evidence>
<dbReference type="PROSITE" id="PS01184">
    <property type="entry name" value="UBIE_2"/>
    <property type="match status" value="1"/>
</dbReference>
<dbReference type="CDD" id="cd02440">
    <property type="entry name" value="AdoMet_MTases"/>
    <property type="match status" value="1"/>
</dbReference>
<dbReference type="PROSITE" id="PS01183">
    <property type="entry name" value="UBIE_1"/>
    <property type="match status" value="1"/>
</dbReference>
<dbReference type="InterPro" id="IPR004033">
    <property type="entry name" value="UbiE/COQ5_MeTrFase"/>
</dbReference>
<comment type="subunit">
    <text evidence="5">Component of a multi-subunit COQ enzyme complex, composed of at least COQ3, COQ4, COQ5, COQ6, COQ7 and COQ9. Interacts with PYURF; the interaction is direct, stabilizes COQ5 protein and associates PYURF with COQ enzyme complex.</text>
</comment>
<dbReference type="NCBIfam" id="NF001242">
    <property type="entry name" value="PRK00216.1-3"/>
    <property type="match status" value="1"/>
</dbReference>
<dbReference type="PROSITE" id="PS51608">
    <property type="entry name" value="SAM_MT_UBIE"/>
    <property type="match status" value="1"/>
</dbReference>
<dbReference type="PANTHER" id="PTHR43591:SF24">
    <property type="entry name" value="2-METHOXY-6-POLYPRENYL-1,4-BENZOQUINOL METHYLASE, MITOCHONDRIAL"/>
    <property type="match status" value="1"/>
</dbReference>
<protein>
    <recommendedName>
        <fullName evidence="6">2-methoxy-6-polyprenyl-1,4-benzoquinol methylase, mitochondrial</fullName>
        <ecNumber evidence="6">2.1.1.201</ecNumber>
    </recommendedName>
    <alternativeName>
        <fullName evidence="6">Ubiquinone biosynthesis methyltransferase COQ5</fullName>
    </alternativeName>
</protein>
<dbReference type="UniPathway" id="UPA00232"/>
<keyword evidence="4 6" id="KW-0949">S-adenosyl-L-methionine</keyword>
<dbReference type="GeneID" id="107827425"/>
<dbReference type="OrthoDB" id="6329284at2759"/>
<dbReference type="RefSeq" id="XP_016510061.1">
    <property type="nucleotide sequence ID" value="XM_016654575.1"/>
</dbReference>
<name>A0A1S4D9J9_TOBAC</name>
<evidence type="ECO:0000256" key="6">
    <source>
        <dbReference type="HAMAP-Rule" id="MF_03191"/>
    </source>
</evidence>
<evidence type="ECO:0000256" key="2">
    <source>
        <dbReference type="ARBA" id="ARBA00022679"/>
    </source>
</evidence>
<comment type="pathway">
    <text evidence="6">Cofactor biosynthesis; ubiquinone biosynthesis.</text>
</comment>
<dbReference type="InterPro" id="IPR023576">
    <property type="entry name" value="UbiE/COQ5_MeTrFase_CS"/>
</dbReference>
<dbReference type="STRING" id="4097.A0A1S4D9J9"/>
<evidence type="ECO:0000313" key="9">
    <source>
        <dbReference type="RefSeq" id="XP_016510066.1"/>
    </source>
</evidence>